<dbReference type="STRING" id="1006576.DTL3_0604"/>
<dbReference type="GO" id="GO:1990904">
    <property type="term" value="C:ribonucleoprotein complex"/>
    <property type="evidence" value="ECO:0007669"/>
    <property type="project" value="UniProtKB-KW"/>
</dbReference>
<evidence type="ECO:0000256" key="2">
    <source>
        <dbReference type="ARBA" id="ARBA00035294"/>
    </source>
</evidence>
<dbReference type="SUPFAM" id="SSF54995">
    <property type="entry name" value="Ribosomal protein S6"/>
    <property type="match status" value="1"/>
</dbReference>
<dbReference type="EMBL" id="LN824141">
    <property type="protein sequence ID" value="CEP77921.1"/>
    <property type="molecule type" value="Genomic_DNA"/>
</dbReference>
<dbReference type="GO" id="GO:0006412">
    <property type="term" value="P:translation"/>
    <property type="evidence" value="ECO:0007669"/>
    <property type="project" value="UniProtKB-UniRule"/>
</dbReference>
<dbReference type="InterPro" id="IPR000529">
    <property type="entry name" value="Ribosomal_bS6"/>
</dbReference>
<dbReference type="InterPro" id="IPR035980">
    <property type="entry name" value="Ribosomal_bS6_sf"/>
</dbReference>
<keyword evidence="3" id="KW-0699">rRNA-binding</keyword>
<comment type="function">
    <text evidence="3">Binds together with bS18 to 16S ribosomal RNA.</text>
</comment>
<dbReference type="HAMAP" id="MF_00360">
    <property type="entry name" value="Ribosomal_bS6"/>
    <property type="match status" value="1"/>
</dbReference>
<gene>
    <name evidence="3 4" type="primary">rpsF</name>
    <name evidence="4" type="ORF">DTL3_0604</name>
</gene>
<evidence type="ECO:0000313" key="4">
    <source>
        <dbReference type="EMBL" id="CEP77921.1"/>
    </source>
</evidence>
<evidence type="ECO:0000256" key="1">
    <source>
        <dbReference type="ARBA" id="ARBA00009512"/>
    </source>
</evidence>
<dbReference type="GO" id="GO:0070181">
    <property type="term" value="F:small ribosomal subunit rRNA binding"/>
    <property type="evidence" value="ECO:0007669"/>
    <property type="project" value="TreeGrafter"/>
</dbReference>
<dbReference type="PANTHER" id="PTHR21011">
    <property type="entry name" value="MITOCHONDRIAL 28S RIBOSOMAL PROTEIN S6"/>
    <property type="match status" value="1"/>
</dbReference>
<dbReference type="AlphaFoldDB" id="A0A0C7NJ11"/>
<dbReference type="Proteomes" id="UP000032809">
    <property type="component" value="Chromosome I"/>
</dbReference>
<dbReference type="InterPro" id="IPR014717">
    <property type="entry name" value="Transl_elong_EF1B/ribsomal_bS6"/>
</dbReference>
<protein>
    <recommendedName>
        <fullName evidence="2 3">Small ribosomal subunit protein bS6</fullName>
    </recommendedName>
</protein>
<reference evidence="5" key="1">
    <citation type="submission" date="2014-11" db="EMBL/GenBank/DDBJ databases">
        <authorList>
            <person name="Wibberg D."/>
        </authorList>
    </citation>
    <scope>NUCLEOTIDE SEQUENCE [LARGE SCALE GENOMIC DNA]</scope>
    <source>
        <strain evidence="5">L3</strain>
    </source>
</reference>
<dbReference type="GO" id="GO:0005840">
    <property type="term" value="C:ribosome"/>
    <property type="evidence" value="ECO:0007669"/>
    <property type="project" value="UniProtKB-KW"/>
</dbReference>
<dbReference type="Gene3D" id="3.30.70.60">
    <property type="match status" value="1"/>
</dbReference>
<dbReference type="GO" id="GO:0003735">
    <property type="term" value="F:structural constituent of ribosome"/>
    <property type="evidence" value="ECO:0007669"/>
    <property type="project" value="InterPro"/>
</dbReference>
<keyword evidence="3 4" id="KW-0689">Ribosomal protein</keyword>
<dbReference type="PANTHER" id="PTHR21011:SF1">
    <property type="entry name" value="SMALL RIBOSOMAL SUBUNIT PROTEIN BS6M"/>
    <property type="match status" value="1"/>
</dbReference>
<evidence type="ECO:0000313" key="5">
    <source>
        <dbReference type="Proteomes" id="UP000032809"/>
    </source>
</evidence>
<dbReference type="Pfam" id="PF01250">
    <property type="entry name" value="Ribosomal_S6"/>
    <property type="match status" value="1"/>
</dbReference>
<dbReference type="CDD" id="cd00473">
    <property type="entry name" value="bS6"/>
    <property type="match status" value="1"/>
</dbReference>
<sequence>MSKRYYETMFIIRTDLSEEERENLAQKVKNFIEERIDGEVEEFTRWGVRRLAYRTQKGKFTEGDYTYIIFKAEPDKLKELESFYRVTQEIFRYQTIRREDLEKKQKIRQKESKIKVEEPVQVIEEDNKENSESENE</sequence>
<organism evidence="4 5">
    <name type="scientific">Defluviitoga tunisiensis</name>
    <dbReference type="NCBI Taxonomy" id="1006576"/>
    <lineage>
        <taxon>Bacteria</taxon>
        <taxon>Thermotogati</taxon>
        <taxon>Thermotogota</taxon>
        <taxon>Thermotogae</taxon>
        <taxon>Petrotogales</taxon>
        <taxon>Petrotogaceae</taxon>
        <taxon>Defluviitoga</taxon>
    </lineage>
</organism>
<keyword evidence="5" id="KW-1185">Reference proteome</keyword>
<dbReference type="HOGENOM" id="CLU_113441_5_0_0"/>
<accession>A0A0C7NJ11</accession>
<dbReference type="GO" id="GO:0005737">
    <property type="term" value="C:cytoplasm"/>
    <property type="evidence" value="ECO:0007669"/>
    <property type="project" value="UniProtKB-ARBA"/>
</dbReference>
<evidence type="ECO:0000256" key="3">
    <source>
        <dbReference type="HAMAP-Rule" id="MF_00360"/>
    </source>
</evidence>
<dbReference type="RefSeq" id="WP_144403465.1">
    <property type="nucleotide sequence ID" value="NZ_LN824141.1"/>
</dbReference>
<keyword evidence="3" id="KW-0694">RNA-binding</keyword>
<proteinExistence type="inferred from homology"/>
<name>A0A0C7NJ11_DEFTU</name>
<dbReference type="InterPro" id="IPR020814">
    <property type="entry name" value="Ribosomal_S6_plastid/chlpt"/>
</dbReference>
<keyword evidence="3" id="KW-0687">Ribonucleoprotein</keyword>
<dbReference type="NCBIfam" id="TIGR00166">
    <property type="entry name" value="S6"/>
    <property type="match status" value="1"/>
</dbReference>
<dbReference type="OrthoDB" id="9812702at2"/>
<dbReference type="KEGG" id="dtn:DTL3_0604"/>
<comment type="similarity">
    <text evidence="1 3">Belongs to the bacterial ribosomal protein bS6 family.</text>
</comment>